<proteinExistence type="predicted"/>
<dbReference type="AlphaFoldDB" id="A0AAD4W3H1"/>
<evidence type="ECO:0000313" key="2">
    <source>
        <dbReference type="EMBL" id="KAI5334817.1"/>
    </source>
</evidence>
<protein>
    <submittedName>
        <fullName evidence="2">Uncharacterized protein</fullName>
    </submittedName>
</protein>
<name>A0AAD4W3H1_PRUDU</name>
<comment type="caution">
    <text evidence="2">The sequence shown here is derived from an EMBL/GenBank/DDBJ whole genome shotgun (WGS) entry which is preliminary data.</text>
</comment>
<organism evidence="2 3">
    <name type="scientific">Prunus dulcis</name>
    <name type="common">Almond</name>
    <name type="synonym">Amygdalus dulcis</name>
    <dbReference type="NCBI Taxonomy" id="3755"/>
    <lineage>
        <taxon>Eukaryota</taxon>
        <taxon>Viridiplantae</taxon>
        <taxon>Streptophyta</taxon>
        <taxon>Embryophyta</taxon>
        <taxon>Tracheophyta</taxon>
        <taxon>Spermatophyta</taxon>
        <taxon>Magnoliopsida</taxon>
        <taxon>eudicotyledons</taxon>
        <taxon>Gunneridae</taxon>
        <taxon>Pentapetalae</taxon>
        <taxon>rosids</taxon>
        <taxon>fabids</taxon>
        <taxon>Rosales</taxon>
        <taxon>Rosaceae</taxon>
        <taxon>Amygdaloideae</taxon>
        <taxon>Amygdaleae</taxon>
        <taxon>Prunus</taxon>
    </lineage>
</organism>
<dbReference type="PANTHER" id="PTHR47481">
    <property type="match status" value="1"/>
</dbReference>
<dbReference type="EMBL" id="JAJFAZ020000004">
    <property type="protein sequence ID" value="KAI5334817.1"/>
    <property type="molecule type" value="Genomic_DNA"/>
</dbReference>
<evidence type="ECO:0000313" key="3">
    <source>
        <dbReference type="Proteomes" id="UP001054821"/>
    </source>
</evidence>
<keyword evidence="3" id="KW-1185">Reference proteome</keyword>
<feature type="region of interest" description="Disordered" evidence="1">
    <location>
        <begin position="256"/>
        <end position="287"/>
    </location>
</feature>
<evidence type="ECO:0000256" key="1">
    <source>
        <dbReference type="SAM" id="MobiDB-lite"/>
    </source>
</evidence>
<accession>A0AAD4W3H1</accession>
<reference evidence="2 3" key="1">
    <citation type="journal article" date="2022" name="G3 (Bethesda)">
        <title>Whole-genome sequence and methylome profiling of the almond [Prunus dulcis (Mill.) D.A. Webb] cultivar 'Nonpareil'.</title>
        <authorList>
            <person name="D'Amico-Willman K.M."/>
            <person name="Ouma W.Z."/>
            <person name="Meulia T."/>
            <person name="Sideli G.M."/>
            <person name="Gradziel T.M."/>
            <person name="Fresnedo-Ramirez J."/>
        </authorList>
    </citation>
    <scope>NUCLEOTIDE SEQUENCE [LARGE SCALE GENOMIC DNA]</scope>
    <source>
        <strain evidence="2">Clone GOH B32 T37-40</strain>
    </source>
</reference>
<feature type="compositionally biased region" description="Low complexity" evidence="1">
    <location>
        <begin position="259"/>
        <end position="274"/>
    </location>
</feature>
<dbReference type="PANTHER" id="PTHR47481:SF30">
    <property type="entry name" value="CCHC-TYPE DOMAIN-CONTAINING PROTEIN"/>
    <property type="match status" value="1"/>
</dbReference>
<gene>
    <name evidence="2" type="ORF">L3X38_024950</name>
</gene>
<dbReference type="Proteomes" id="UP001054821">
    <property type="component" value="Chromosome 4"/>
</dbReference>
<sequence length="355" mass="37944">MWTTRGDLSIADYLDKVNALSDTVVLSGSPFNDDDLVAIIMNNVGPIYETIIASAKAFDTLITYATLEALLLSAERRLQSLPPPGDTDATFGFFPFYPSFGLGLSSHAPSLLDAAPGGSVGASSSAPPCFAAHDRLQCQIYTCYGQSAIDCFNRLNLSYEGRVPAQRLTAYATQSSAGIAAPLGCSSSSQWLTDSGFGEWKILFQGRSDNGLYPFLVPSSSKFSNGVFACLGVKTYCRDTHRNVLTFPSHAAMEGKIGSANPSPTSPSAAASPSLVPPSPRVRESASHPMLTHAKAGICKPNPKYAHLTAITNHLVEPTCFSQVQSLNTGARPWPKNLMLYRKLAPGLWFLPSLL</sequence>